<dbReference type="GO" id="GO:0016616">
    <property type="term" value="F:oxidoreductase activity, acting on the CH-OH group of donors, NAD or NADP as acceptor"/>
    <property type="evidence" value="ECO:0007669"/>
    <property type="project" value="TreeGrafter"/>
</dbReference>
<reference evidence="1" key="1">
    <citation type="submission" date="2023-06" db="EMBL/GenBank/DDBJ databases">
        <authorList>
            <person name="Noh H."/>
        </authorList>
    </citation>
    <scope>NUCLEOTIDE SEQUENCE</scope>
    <source>
        <strain evidence="1">DUCC20226</strain>
    </source>
</reference>
<evidence type="ECO:0000313" key="2">
    <source>
        <dbReference type="Proteomes" id="UP001265746"/>
    </source>
</evidence>
<dbReference type="SUPFAM" id="SSF51735">
    <property type="entry name" value="NAD(P)-binding Rossmann-fold domains"/>
    <property type="match status" value="1"/>
</dbReference>
<dbReference type="Gene3D" id="3.40.50.720">
    <property type="entry name" value="NAD(P)-binding Rossmann-like Domain"/>
    <property type="match status" value="1"/>
</dbReference>
<sequence>MASYFITGTSRGLGLQLTTSLASRPSSEVSKIFAAARKQSDDLKKLTEESNGRVQFVPLEVTSQQSVEEAARTVEKSLNGQGLDYLINNAGIMNTTPNGIEDMKDLGEHLNTNVIGVNNIIAALLPLVRKSNLKKVINITSTMGSLTMSSHFQQLPTPAYKISKTALNMLTVQYAEAFRDEGVTFIALCPGWVKTDMGGKDYADLTPEEAIAGILEIADKADVKDTGKFLTVRVPGWENHEKRYDGSVRPW</sequence>
<comment type="caution">
    <text evidence="1">The sequence shown here is derived from an EMBL/GenBank/DDBJ whole genome shotgun (WGS) entry which is preliminary data.</text>
</comment>
<dbReference type="InterPro" id="IPR036291">
    <property type="entry name" value="NAD(P)-bd_dom_sf"/>
</dbReference>
<gene>
    <name evidence="1" type="ORF">N8I77_002593</name>
</gene>
<dbReference type="AlphaFoldDB" id="A0AAD9SUA6"/>
<dbReference type="EMBL" id="JAUJFL010000001">
    <property type="protein sequence ID" value="KAK2615869.1"/>
    <property type="molecule type" value="Genomic_DNA"/>
</dbReference>
<protein>
    <submittedName>
        <fullName evidence="1">Uncharacterized protein</fullName>
    </submittedName>
</protein>
<dbReference type="CDD" id="cd05325">
    <property type="entry name" value="carb_red_sniffer_like_SDR_c"/>
    <property type="match status" value="1"/>
</dbReference>
<dbReference type="Pfam" id="PF00106">
    <property type="entry name" value="adh_short"/>
    <property type="match status" value="1"/>
</dbReference>
<dbReference type="PANTHER" id="PTHR45458:SF1">
    <property type="entry name" value="SHORT CHAIN DEHYDROGENASE"/>
    <property type="match status" value="1"/>
</dbReference>
<name>A0AAD9SUA6_PHOAM</name>
<dbReference type="InterPro" id="IPR052184">
    <property type="entry name" value="SDR_enzymes"/>
</dbReference>
<keyword evidence="2" id="KW-1185">Reference proteome</keyword>
<dbReference type="PRINTS" id="PR00081">
    <property type="entry name" value="GDHRDH"/>
</dbReference>
<proteinExistence type="predicted"/>
<dbReference type="PANTHER" id="PTHR45458">
    <property type="entry name" value="SHORT-CHAIN DEHYDROGENASE/REDUCTASE SDR"/>
    <property type="match status" value="1"/>
</dbReference>
<dbReference type="Proteomes" id="UP001265746">
    <property type="component" value="Unassembled WGS sequence"/>
</dbReference>
<organism evidence="1 2">
    <name type="scientific">Phomopsis amygdali</name>
    <name type="common">Fusicoccum amygdali</name>
    <dbReference type="NCBI Taxonomy" id="1214568"/>
    <lineage>
        <taxon>Eukaryota</taxon>
        <taxon>Fungi</taxon>
        <taxon>Dikarya</taxon>
        <taxon>Ascomycota</taxon>
        <taxon>Pezizomycotina</taxon>
        <taxon>Sordariomycetes</taxon>
        <taxon>Sordariomycetidae</taxon>
        <taxon>Diaporthales</taxon>
        <taxon>Diaporthaceae</taxon>
        <taxon>Diaporthe</taxon>
    </lineage>
</organism>
<evidence type="ECO:0000313" key="1">
    <source>
        <dbReference type="EMBL" id="KAK2615869.1"/>
    </source>
</evidence>
<accession>A0AAD9SUA6</accession>
<dbReference type="InterPro" id="IPR002347">
    <property type="entry name" value="SDR_fam"/>
</dbReference>